<dbReference type="InterPro" id="IPR024419">
    <property type="entry name" value="YvrJ"/>
</dbReference>
<evidence type="ECO:0008006" key="4">
    <source>
        <dbReference type="Google" id="ProtNLM"/>
    </source>
</evidence>
<dbReference type="AlphaFoldDB" id="A0A178T8X8"/>
<dbReference type="EMBL" id="LUCQ01000002">
    <property type="protein sequence ID" value="OAO83345.1"/>
    <property type="molecule type" value="Genomic_DNA"/>
</dbReference>
<dbReference type="RefSeq" id="WP_004888796.1">
    <property type="nucleotide sequence ID" value="NZ_JABJUS010000025.1"/>
</dbReference>
<keyword evidence="1" id="KW-1133">Transmembrane helix</keyword>
<gene>
    <name evidence="2" type="ORF">TAF16_0024</name>
</gene>
<feature type="transmembrane region" description="Helical" evidence="1">
    <location>
        <begin position="12"/>
        <end position="31"/>
    </location>
</feature>
<dbReference type="Pfam" id="PF12841">
    <property type="entry name" value="YvrJ"/>
    <property type="match status" value="1"/>
</dbReference>
<proteinExistence type="predicted"/>
<dbReference type="Proteomes" id="UP000078336">
    <property type="component" value="Unassembled WGS sequence"/>
</dbReference>
<evidence type="ECO:0000313" key="3">
    <source>
        <dbReference type="Proteomes" id="UP000078336"/>
    </source>
</evidence>
<protein>
    <recommendedName>
        <fullName evidence="4">YvrJ family protein</fullName>
    </recommendedName>
</protein>
<keyword evidence="1" id="KW-0812">Transmembrane</keyword>
<reference evidence="2 3" key="1">
    <citation type="submission" date="2016-03" db="EMBL/GenBank/DDBJ databases">
        <title>Spore heat resistance.</title>
        <authorList>
            <person name="Boekhorst J."/>
            <person name="Berendsen E.M."/>
            <person name="Wells-Bennik M.H."/>
            <person name="Kuipers O.P."/>
        </authorList>
    </citation>
    <scope>NUCLEOTIDE SEQUENCE [LARGE SCALE GENOMIC DNA]</scope>
    <source>
        <strain evidence="2 3">AF16</strain>
    </source>
</reference>
<dbReference type="PATRIC" id="fig|33934.6.peg.415"/>
<accession>A0A178T8X8</accession>
<evidence type="ECO:0000256" key="1">
    <source>
        <dbReference type="SAM" id="Phobius"/>
    </source>
</evidence>
<evidence type="ECO:0000313" key="2">
    <source>
        <dbReference type="EMBL" id="OAO83345.1"/>
    </source>
</evidence>
<sequence>METITNTPIETFIKAIGNFGFPLVLAVYLLLRFEKKIESLTEAINQLQQVIKK</sequence>
<keyword evidence="1" id="KW-0472">Membrane</keyword>
<keyword evidence="3" id="KW-1185">Reference proteome</keyword>
<comment type="caution">
    <text evidence="2">The sequence shown here is derived from an EMBL/GenBank/DDBJ whole genome shotgun (WGS) entry which is preliminary data.</text>
</comment>
<name>A0A178T8X8_9BACL</name>
<organism evidence="2 3">
    <name type="scientific">Anoxybacillus flavithermus</name>
    <dbReference type="NCBI Taxonomy" id="33934"/>
    <lineage>
        <taxon>Bacteria</taxon>
        <taxon>Bacillati</taxon>
        <taxon>Bacillota</taxon>
        <taxon>Bacilli</taxon>
        <taxon>Bacillales</taxon>
        <taxon>Anoxybacillaceae</taxon>
        <taxon>Anoxybacillus</taxon>
    </lineage>
</organism>